<comment type="caution">
    <text evidence="4">The sequence shown here is derived from an EMBL/GenBank/DDBJ whole genome shotgun (WGS) entry which is preliminary data.</text>
</comment>
<dbReference type="InterPro" id="IPR029058">
    <property type="entry name" value="AB_hydrolase_fold"/>
</dbReference>
<protein>
    <submittedName>
        <fullName evidence="4">Serine hydrolase-like protein</fullName>
    </submittedName>
</protein>
<feature type="domain" description="AB hydrolase-1" evidence="3">
    <location>
        <begin position="450"/>
        <end position="573"/>
    </location>
</feature>
<name>A0A2R5GHS9_9STRA</name>
<dbReference type="SUPFAM" id="SSF53474">
    <property type="entry name" value="alpha/beta-Hydrolases"/>
    <property type="match status" value="2"/>
</dbReference>
<organism evidence="4 5">
    <name type="scientific">Hondaea fermentalgiana</name>
    <dbReference type="NCBI Taxonomy" id="2315210"/>
    <lineage>
        <taxon>Eukaryota</taxon>
        <taxon>Sar</taxon>
        <taxon>Stramenopiles</taxon>
        <taxon>Bigyra</taxon>
        <taxon>Labyrinthulomycetes</taxon>
        <taxon>Thraustochytrida</taxon>
        <taxon>Thraustochytriidae</taxon>
        <taxon>Hondaea</taxon>
    </lineage>
</organism>
<dbReference type="Pfam" id="PF00561">
    <property type="entry name" value="Abhydrolase_1"/>
    <property type="match status" value="2"/>
</dbReference>
<evidence type="ECO:0000256" key="1">
    <source>
        <dbReference type="ARBA" id="ARBA00008645"/>
    </source>
</evidence>
<dbReference type="PANTHER" id="PTHR43798:SF14">
    <property type="entry name" value="SERINE HYDROLASE-LIKE PROTEIN DDB_G0286239"/>
    <property type="match status" value="1"/>
</dbReference>
<comment type="similarity">
    <text evidence="1">Belongs to the AB hydrolase superfamily.</text>
</comment>
<evidence type="ECO:0000259" key="3">
    <source>
        <dbReference type="Pfam" id="PF00561"/>
    </source>
</evidence>
<dbReference type="EMBL" id="BEYU01000071">
    <property type="protein sequence ID" value="GBG30145.1"/>
    <property type="molecule type" value="Genomic_DNA"/>
</dbReference>
<keyword evidence="2 4" id="KW-0378">Hydrolase</keyword>
<evidence type="ECO:0000313" key="5">
    <source>
        <dbReference type="Proteomes" id="UP000241890"/>
    </source>
</evidence>
<dbReference type="InParanoid" id="A0A2R5GHS9"/>
<feature type="domain" description="AB hydrolase-1" evidence="3">
    <location>
        <begin position="43"/>
        <end position="233"/>
    </location>
</feature>
<evidence type="ECO:0000256" key="2">
    <source>
        <dbReference type="ARBA" id="ARBA00022801"/>
    </source>
</evidence>
<dbReference type="InterPro" id="IPR000073">
    <property type="entry name" value="AB_hydrolase_1"/>
</dbReference>
<dbReference type="GO" id="GO:0016020">
    <property type="term" value="C:membrane"/>
    <property type="evidence" value="ECO:0007669"/>
    <property type="project" value="TreeGrafter"/>
</dbReference>
<dbReference type="GO" id="GO:0016787">
    <property type="term" value="F:hydrolase activity"/>
    <property type="evidence" value="ECO:0007669"/>
    <property type="project" value="UniProtKB-KW"/>
</dbReference>
<accession>A0A2R5GHS9</accession>
<proteinExistence type="inferred from homology"/>
<dbReference type="PANTHER" id="PTHR43798">
    <property type="entry name" value="MONOACYLGLYCEROL LIPASE"/>
    <property type="match status" value="1"/>
</dbReference>
<dbReference type="InterPro" id="IPR050266">
    <property type="entry name" value="AB_hydrolase_sf"/>
</dbReference>
<gene>
    <name evidence="4" type="ORF">FCC1311_027911</name>
</gene>
<dbReference type="AlphaFoldDB" id="A0A2R5GHS9"/>
<dbReference type="Gene3D" id="3.40.50.1820">
    <property type="entry name" value="alpha/beta hydrolase"/>
    <property type="match status" value="2"/>
</dbReference>
<evidence type="ECO:0000313" key="4">
    <source>
        <dbReference type="EMBL" id="GBG30145.1"/>
    </source>
</evidence>
<sequence length="723" mass="79050">MQHLTDGAVELAPEFTLAYQAWLPEGVKSLEEAAPDRRILSWPGWLDNSGSMEPIAPFFVKKGFAVAAFDPPGCGRSSHHANCAWYHDFEEAHYIMMLADRLGWGAEPFILMSHSRGSNISAFTAAAFPHRVRAVILFESSLGMAGTYITNRRETGPIWGSFSESIAMDRKNRTRTPRKFEEFEEAVQHNVGNPAFPKSREIGQAIVLRHLISHPEGGLTFGHDVRTYGQNQSRFIDEETNVAFLRALRAPVINIYGSQTSMSELVKYSTDEESAEAYQKTYNWHAVPSSVFLPYVRDVRKRTATVKDFTPVIIEDAHHHLHGDVPEEVASAVLPWLEDRLRQPLDTKPPIDLRGAAGDVWMSASAQHMLSPSTASAESAALSEVTSNEGSANEANGAAEIIAENIEVEVDGLRLGAQRWGKASSMNRVLAWPDAWDSSGSFQQLAQRAVAASPNGDLCVVAVDPPGIGLSNNAPFDWGFGMSETATLLLRVADALGWEDPFALWGHGFGATVALYAAGGLPSKISGVVAFDAQELTIPTEWAPAEVYYSYLERQDEPRAVPRFARREELISRLQTDPNFPKSSVTANAIASRMAESDADGSAWTLNVDARVFRVRKPVLETPGATFQDILAGIEAPVLAVFPVSSARATNGPPSQRKRLFADLACIRSPLTTIHVNGSSHAHSCDAAHMLPVVRDWVIQLMSVRRMNLASPSALSQDSVSKL</sequence>
<dbReference type="Proteomes" id="UP000241890">
    <property type="component" value="Unassembled WGS sequence"/>
</dbReference>
<reference evidence="4 5" key="1">
    <citation type="submission" date="2017-12" db="EMBL/GenBank/DDBJ databases">
        <title>Sequencing, de novo assembly and annotation of complete genome of a new Thraustochytrid species, strain FCC1311.</title>
        <authorList>
            <person name="Sedici K."/>
            <person name="Godart F."/>
            <person name="Aiese Cigliano R."/>
            <person name="Sanseverino W."/>
            <person name="Barakat M."/>
            <person name="Ortet P."/>
            <person name="Marechal E."/>
            <person name="Cagnac O."/>
            <person name="Amato A."/>
        </authorList>
    </citation>
    <scope>NUCLEOTIDE SEQUENCE [LARGE SCALE GENOMIC DNA]</scope>
</reference>
<keyword evidence="5" id="KW-1185">Reference proteome</keyword>